<sequence>MKIVGFDWDDGNWPKCGKHGVSRAEIEQVLLGEPAVMADPHPGEPRMRAIGRTEAGRHVFLVFMFRTINSQTRLRPISARYMHQKEIDHYEQQKQVHALAAQ</sequence>
<dbReference type="RefSeq" id="WP_289843924.1">
    <property type="nucleotide sequence ID" value="NZ_CATKSH010000041.1"/>
</dbReference>
<dbReference type="Pfam" id="PF04365">
    <property type="entry name" value="BrnT_toxin"/>
    <property type="match status" value="1"/>
</dbReference>
<comment type="caution">
    <text evidence="1">The sequence shown here is derived from an EMBL/GenBank/DDBJ whole genome shotgun (WGS) entry which is preliminary data.</text>
</comment>
<evidence type="ECO:0000313" key="1">
    <source>
        <dbReference type="EMBL" id="CAI9122274.1"/>
    </source>
</evidence>
<reference evidence="1" key="1">
    <citation type="submission" date="2023-03" db="EMBL/GenBank/DDBJ databases">
        <authorList>
            <person name="Cleenwerck I."/>
        </authorList>
    </citation>
    <scope>NUCLEOTIDE SEQUENCE</scope>
    <source>
        <strain evidence="1">LMG 32879</strain>
    </source>
</reference>
<dbReference type="EMBL" id="CATKSH010000041">
    <property type="protein sequence ID" value="CAI9122274.1"/>
    <property type="molecule type" value="Genomic_DNA"/>
</dbReference>
<proteinExistence type="predicted"/>
<dbReference type="AlphaFoldDB" id="A0AA35V466"/>
<dbReference type="InterPro" id="IPR038573">
    <property type="entry name" value="BrnT_sf"/>
</dbReference>
<dbReference type="Gene3D" id="3.10.450.530">
    <property type="entry name" value="Ribonuclease toxin, BrnT, of type II toxin-antitoxin system"/>
    <property type="match status" value="1"/>
</dbReference>
<dbReference type="Proteomes" id="UP001176960">
    <property type="component" value="Unassembled WGS sequence"/>
</dbReference>
<protein>
    <submittedName>
        <fullName evidence="1">BrnT family toxin</fullName>
    </submittedName>
</protein>
<keyword evidence="2" id="KW-1185">Reference proteome</keyword>
<evidence type="ECO:0000313" key="2">
    <source>
        <dbReference type="Proteomes" id="UP001176960"/>
    </source>
</evidence>
<dbReference type="InterPro" id="IPR007460">
    <property type="entry name" value="BrnT_toxin"/>
</dbReference>
<name>A0AA35V466_9PROT</name>
<gene>
    <name evidence="1" type="ORF">LMG32879_003134</name>
</gene>
<accession>A0AA35V466</accession>
<organism evidence="1 2">
    <name type="scientific">Brytella acorum</name>
    <dbReference type="NCBI Taxonomy" id="2959299"/>
    <lineage>
        <taxon>Bacteria</taxon>
        <taxon>Pseudomonadati</taxon>
        <taxon>Pseudomonadota</taxon>
        <taxon>Alphaproteobacteria</taxon>
        <taxon>Acetobacterales</taxon>
        <taxon>Acetobacteraceae</taxon>
        <taxon>Brytella</taxon>
    </lineage>
</organism>